<comment type="similarity">
    <text evidence="4">Belongs to the RNA methyltransferase RlmH family.</text>
</comment>
<sequence length="159" mass="17575">MNRLNGCLTIATVGKIKNKAWLAAQQDYVKRLGRYTTLNLVEVKDVVGRSVPDGVAMVREGKQLLSATDNCSRLIALTPTGKLRSSPNLAVWLQKRVEVYGRIGFLIGGPLGFSDEVLAACDEQISLSPLTFTHELARVLLLEQMYRACTILAGERYHK</sequence>
<proteinExistence type="inferred from homology"/>
<organism evidence="5">
    <name type="scientific">hydrothermal vent metagenome</name>
    <dbReference type="NCBI Taxonomy" id="652676"/>
    <lineage>
        <taxon>unclassified sequences</taxon>
        <taxon>metagenomes</taxon>
        <taxon>ecological metagenomes</taxon>
    </lineage>
</organism>
<evidence type="ECO:0000256" key="4">
    <source>
        <dbReference type="ARBA" id="ARBA00038303"/>
    </source>
</evidence>
<dbReference type="Gene3D" id="3.40.1280.10">
    <property type="match status" value="1"/>
</dbReference>
<dbReference type="GO" id="GO:0032259">
    <property type="term" value="P:methylation"/>
    <property type="evidence" value="ECO:0007669"/>
    <property type="project" value="UniProtKB-KW"/>
</dbReference>
<dbReference type="HAMAP" id="MF_00658">
    <property type="entry name" value="23SrRNA_methyltr_H"/>
    <property type="match status" value="1"/>
</dbReference>
<dbReference type="PANTHER" id="PTHR33603">
    <property type="entry name" value="METHYLTRANSFERASE"/>
    <property type="match status" value="1"/>
</dbReference>
<dbReference type="Pfam" id="PF02590">
    <property type="entry name" value="SPOUT_MTase"/>
    <property type="match status" value="1"/>
</dbReference>
<accession>A0A3B0UMC9</accession>
<evidence type="ECO:0000256" key="2">
    <source>
        <dbReference type="ARBA" id="ARBA00022679"/>
    </source>
</evidence>
<dbReference type="EC" id="2.1.1.177" evidence="5"/>
<dbReference type="PIRSF" id="PIRSF004505">
    <property type="entry name" value="MT_bac"/>
    <property type="match status" value="1"/>
</dbReference>
<dbReference type="SUPFAM" id="SSF75217">
    <property type="entry name" value="alpha/beta knot"/>
    <property type="match status" value="1"/>
</dbReference>
<keyword evidence="2 5" id="KW-0808">Transferase</keyword>
<name>A0A3B0UMC9_9ZZZZ</name>
<dbReference type="AlphaFoldDB" id="A0A3B0UMC9"/>
<dbReference type="GO" id="GO:0008168">
    <property type="term" value="F:methyltransferase activity"/>
    <property type="evidence" value="ECO:0007669"/>
    <property type="project" value="UniProtKB-KW"/>
</dbReference>
<dbReference type="InterPro" id="IPR003742">
    <property type="entry name" value="RlmH-like"/>
</dbReference>
<reference evidence="5" key="1">
    <citation type="submission" date="2018-06" db="EMBL/GenBank/DDBJ databases">
        <authorList>
            <person name="Zhirakovskaya E."/>
        </authorList>
    </citation>
    <scope>NUCLEOTIDE SEQUENCE</scope>
</reference>
<dbReference type="InterPro" id="IPR029026">
    <property type="entry name" value="tRNA_m1G_MTases_N"/>
</dbReference>
<dbReference type="CDD" id="cd18081">
    <property type="entry name" value="RlmH-like"/>
    <property type="match status" value="1"/>
</dbReference>
<keyword evidence="1 5" id="KW-0489">Methyltransferase</keyword>
<dbReference type="PANTHER" id="PTHR33603:SF1">
    <property type="entry name" value="RIBOSOMAL RNA LARGE SUBUNIT METHYLTRANSFERASE H"/>
    <property type="match status" value="1"/>
</dbReference>
<dbReference type="InterPro" id="IPR029028">
    <property type="entry name" value="Alpha/beta_knot_MTases"/>
</dbReference>
<dbReference type="EMBL" id="UOEU01000345">
    <property type="protein sequence ID" value="VAW32311.1"/>
    <property type="molecule type" value="Genomic_DNA"/>
</dbReference>
<gene>
    <name evidence="5" type="ORF">MNBD_CHLOROFLEXI01-156</name>
</gene>
<dbReference type="GO" id="GO:0006364">
    <property type="term" value="P:rRNA processing"/>
    <property type="evidence" value="ECO:0007669"/>
    <property type="project" value="InterPro"/>
</dbReference>
<protein>
    <submittedName>
        <fullName evidence="5">23S rRNA (Pseudouridine(1915)-N(3))-methyltransferase</fullName>
        <ecNumber evidence="5">2.1.1.177</ecNumber>
    </submittedName>
</protein>
<evidence type="ECO:0000313" key="5">
    <source>
        <dbReference type="EMBL" id="VAW32311.1"/>
    </source>
</evidence>
<evidence type="ECO:0000256" key="1">
    <source>
        <dbReference type="ARBA" id="ARBA00022603"/>
    </source>
</evidence>
<evidence type="ECO:0000256" key="3">
    <source>
        <dbReference type="ARBA" id="ARBA00022691"/>
    </source>
</evidence>
<keyword evidence="3" id="KW-0949">S-adenosyl-L-methionine</keyword>